<keyword evidence="7" id="KW-0131">Cell cycle</keyword>
<dbReference type="PANTHER" id="PTHR12172">
    <property type="entry name" value="CELL CYCLE CHECKPOINT PROTEIN RAD17"/>
    <property type="match status" value="1"/>
</dbReference>
<feature type="region of interest" description="Disordered" evidence="8">
    <location>
        <begin position="40"/>
        <end position="189"/>
    </location>
</feature>
<dbReference type="Gene3D" id="3.40.50.300">
    <property type="entry name" value="P-loop containing nucleotide triphosphate hydrolases"/>
    <property type="match status" value="1"/>
</dbReference>
<dbReference type="GO" id="GO:0016887">
    <property type="term" value="F:ATP hydrolysis activity"/>
    <property type="evidence" value="ECO:0007669"/>
    <property type="project" value="InterPro"/>
</dbReference>
<evidence type="ECO:0000256" key="5">
    <source>
        <dbReference type="ARBA" id="ARBA00022840"/>
    </source>
</evidence>
<dbReference type="GO" id="GO:0003682">
    <property type="term" value="F:chromatin binding"/>
    <property type="evidence" value="ECO:0007669"/>
    <property type="project" value="TreeGrafter"/>
</dbReference>
<dbReference type="InterPro" id="IPR004582">
    <property type="entry name" value="Checkpoint_prot_Rad17_Rad24"/>
</dbReference>
<sequence length="1344" mass="150189">MADQAETAAVGDLPPAPSPAIASCVRRKLVQSTLFPVTQKEQILRDDECKGEEEDDGNEDDEEEEDWGSSSKKRKVNSSKKKANNSNSRTTPRSRASKKVVLNGKEISSKKVDDGDTPVTIKSDFFMKSSEKVNQKKQQDERLSDFSCQENDKPSNSPNKDERTPSKLTRQNGFIVEKPKTKKTTPKKKLANSDLIETLSKKTSSDTMLDGPTLQSIPNLRLEAKMTAQENSRLFAGKQIHPFFSLHKASKRNQEIIDLEGPCCSSERKDANLSFNPIHVFDMVEDGSHCLDWKNWSFSEGNLSSINSHLEDNLLSLYDQRVNSLQFDDFSRHSFPSSGLTCQNNISLDKCPITLDEEGEVGRTNCVQASSSCVAFGAEWQGKFVQQGSSNWPENCLWTDKYQPRRAAQFICLQICGNDEAVKFISQWLYLWHEKGSQSGKSSFHDEQAVGEDIDYSSHQSDTDSENIDEETSLKNVLLVTGPVGSGKSAAIYACAEEQGFQVLEVNASDWRNGALVKHRFGEALGSHWLQHKVDNTASSDKKYLSKSSPEIIEVTKGSEDEVVELIPLSDEDDPQLICSGNSILDCQNEIKTLILFEDVDATLSEDHGFLSTIQQLAQTAKRPMILTANNYNPILPNNLDRLEVSFKMPSPAELLGLGHMVCAAEKAEIEPWLINRLIDSCQGDIRKTIMYLQFWCQGQNSKKGTGSQITYSPLPFDLEAGHEVLPKLIPWGCPSRLSEIVEEEITKSLVMMEDRYGLVDIIVEEELNCGKPHASSRIQSHKLDHIEVKKEAILSLHSSIYDEDDLLAQPDCNCELSDFSGSPVAFSGSVRRKLGAVISSDSEEEYLGDNTPTLLGREFGDQKNEIQVRRKLGAVISSDSEEEYLGDNIPTLLGREFGDQKNEMRVVNSTSSPHLFPIGSCCHPTDQLTHVEEDKLKHSGSTCLENVVYSHMDGVCRSVDMSSVPEPSFVPETEFGDQTDLFSVAVSCSLMEVDSMSENLLPRFSSINDAKCCTPPYENQEMLSNDSDMHKKTLKTEEIGDSNLEHVEDGIRGHQMLDECSRVEFSGAPKTFKTLKPHQQVDFVEETWKRLRERKTDLQQYVTPQQKEAFQALKVASGMSKLISEADSLVTLCQSQICDSLEPSLSPCEESQLGSWYDDHLHMSSIMAQHGMCFYAKESLAVGSNRDSVDRVDLAWEMLSSSTNAMALGRLLSVDRKLTGGTEERSEMSRCSFRRYKIRSRKIDSCLYNVLESVVPPRTHLALHGDAFHEYLSSLSKVSRLEAGRLAELASKREQRRARIARHYLSSGTFVLSPEDISLLSQYNSYRKFLPNGDIHGSDKALS</sequence>
<dbReference type="SUPFAM" id="SSF52540">
    <property type="entry name" value="P-loop containing nucleoside triphosphate hydrolases"/>
    <property type="match status" value="1"/>
</dbReference>
<feature type="compositionally biased region" description="Basic residues" evidence="8">
    <location>
        <begin position="71"/>
        <end position="83"/>
    </location>
</feature>
<dbReference type="OrthoDB" id="9996895at2759"/>
<gene>
    <name evidence="11" type="primary">LOC113715122</name>
</gene>
<keyword evidence="4" id="KW-0227">DNA damage</keyword>
<evidence type="ECO:0000313" key="11">
    <source>
        <dbReference type="RefSeq" id="XP_027095095.1"/>
    </source>
</evidence>
<reference evidence="10" key="1">
    <citation type="journal article" date="2025" name="Foods">
        <title>Unveiling the Microbial Signatures of Arabica Coffee Cherries: Insights into Ripeness Specific Diversity, Functional Traits, and Implications for Quality and Safety.</title>
        <authorList>
            <consortium name="RefSeq"/>
            <person name="Tenea G.N."/>
            <person name="Cifuentes V."/>
            <person name="Reyes P."/>
            <person name="Cevallos-Vallejos M."/>
        </authorList>
    </citation>
    <scope>NUCLEOTIDE SEQUENCE [LARGE SCALE GENOMIC DNA]</scope>
</reference>
<evidence type="ECO:0000256" key="8">
    <source>
        <dbReference type="SAM" id="MobiDB-lite"/>
    </source>
</evidence>
<dbReference type="GO" id="GO:0033314">
    <property type="term" value="P:mitotic DNA replication checkpoint signaling"/>
    <property type="evidence" value="ECO:0007669"/>
    <property type="project" value="TreeGrafter"/>
</dbReference>
<accession>A0A6P6UWX5</accession>
<proteinExistence type="inferred from homology"/>
<dbReference type="Proteomes" id="UP001652660">
    <property type="component" value="Chromosome 10c"/>
</dbReference>
<evidence type="ECO:0000256" key="2">
    <source>
        <dbReference type="ARBA" id="ARBA00006168"/>
    </source>
</evidence>
<feature type="compositionally biased region" description="Basic and acidic residues" evidence="8">
    <location>
        <begin position="129"/>
        <end position="144"/>
    </location>
</feature>
<dbReference type="GO" id="GO:0003689">
    <property type="term" value="F:DNA clamp loader activity"/>
    <property type="evidence" value="ECO:0007669"/>
    <property type="project" value="TreeGrafter"/>
</dbReference>
<dbReference type="GeneID" id="113715122"/>
<evidence type="ECO:0000256" key="1">
    <source>
        <dbReference type="ARBA" id="ARBA00004123"/>
    </source>
</evidence>
<protein>
    <submittedName>
        <fullName evidence="11">Uncharacterized protein isoform X1</fullName>
    </submittedName>
</protein>
<reference evidence="11" key="2">
    <citation type="submission" date="2025-08" db="UniProtKB">
        <authorList>
            <consortium name="RefSeq"/>
        </authorList>
    </citation>
    <scope>IDENTIFICATION</scope>
    <source>
        <tissue evidence="11">Leaves</tissue>
    </source>
</reference>
<feature type="domain" description="ATPase AAA-type core" evidence="9">
    <location>
        <begin position="478"/>
        <end position="650"/>
    </location>
</feature>
<evidence type="ECO:0000256" key="3">
    <source>
        <dbReference type="ARBA" id="ARBA00022741"/>
    </source>
</evidence>
<keyword evidence="3" id="KW-0547">Nucleotide-binding</keyword>
<evidence type="ECO:0000259" key="9">
    <source>
        <dbReference type="Pfam" id="PF00004"/>
    </source>
</evidence>
<evidence type="ECO:0000256" key="6">
    <source>
        <dbReference type="ARBA" id="ARBA00023242"/>
    </source>
</evidence>
<keyword evidence="10" id="KW-1185">Reference proteome</keyword>
<comment type="subcellular location">
    <subcellularLocation>
        <location evidence="1">Nucleus</location>
    </subcellularLocation>
</comment>
<dbReference type="InterPro" id="IPR003959">
    <property type="entry name" value="ATPase_AAA_core"/>
</dbReference>
<dbReference type="RefSeq" id="XP_027095095.1">
    <property type="nucleotide sequence ID" value="XM_027239294.2"/>
</dbReference>
<comment type="similarity">
    <text evidence="2">Belongs to the rad17/RAD24 family.</text>
</comment>
<keyword evidence="5" id="KW-0067">ATP-binding</keyword>
<dbReference type="PANTHER" id="PTHR12172:SF1">
    <property type="entry name" value="P-LOOP CONTAINING NUCLEOSIDE TRIPHOSPHATE HYDROLASES SUPERFAMILY PROTEIN"/>
    <property type="match status" value="1"/>
</dbReference>
<dbReference type="GO" id="GO:0000077">
    <property type="term" value="P:DNA damage checkpoint signaling"/>
    <property type="evidence" value="ECO:0007669"/>
    <property type="project" value="TreeGrafter"/>
</dbReference>
<feature type="compositionally biased region" description="Acidic residues" evidence="8">
    <location>
        <begin position="49"/>
        <end position="67"/>
    </location>
</feature>
<feature type="compositionally biased region" description="Basic residues" evidence="8">
    <location>
        <begin position="180"/>
        <end position="189"/>
    </location>
</feature>
<dbReference type="GO" id="GO:0006281">
    <property type="term" value="P:DNA repair"/>
    <property type="evidence" value="ECO:0007669"/>
    <property type="project" value="InterPro"/>
</dbReference>
<evidence type="ECO:0000256" key="4">
    <source>
        <dbReference type="ARBA" id="ARBA00022763"/>
    </source>
</evidence>
<dbReference type="GO" id="GO:0005634">
    <property type="term" value="C:nucleus"/>
    <property type="evidence" value="ECO:0007669"/>
    <property type="project" value="UniProtKB-SubCell"/>
</dbReference>
<evidence type="ECO:0000313" key="10">
    <source>
        <dbReference type="Proteomes" id="UP001652660"/>
    </source>
</evidence>
<dbReference type="Gene3D" id="1.10.8.60">
    <property type="match status" value="1"/>
</dbReference>
<evidence type="ECO:0000256" key="7">
    <source>
        <dbReference type="ARBA" id="ARBA00023306"/>
    </source>
</evidence>
<keyword evidence="6" id="KW-0539">Nucleus</keyword>
<feature type="region of interest" description="Disordered" evidence="8">
    <location>
        <begin position="1"/>
        <end position="20"/>
    </location>
</feature>
<dbReference type="GO" id="GO:0005524">
    <property type="term" value="F:ATP binding"/>
    <property type="evidence" value="ECO:0007669"/>
    <property type="project" value="UniProtKB-KW"/>
</dbReference>
<dbReference type="InterPro" id="IPR027417">
    <property type="entry name" value="P-loop_NTPase"/>
</dbReference>
<dbReference type="Pfam" id="PF00004">
    <property type="entry name" value="AAA"/>
    <property type="match status" value="1"/>
</dbReference>
<feature type="compositionally biased region" description="Polar residues" evidence="8">
    <location>
        <begin position="146"/>
        <end position="158"/>
    </location>
</feature>
<name>A0A6P6UWX5_COFAR</name>
<organism evidence="10 11">
    <name type="scientific">Coffea arabica</name>
    <name type="common">Arabian coffee</name>
    <dbReference type="NCBI Taxonomy" id="13443"/>
    <lineage>
        <taxon>Eukaryota</taxon>
        <taxon>Viridiplantae</taxon>
        <taxon>Streptophyta</taxon>
        <taxon>Embryophyta</taxon>
        <taxon>Tracheophyta</taxon>
        <taxon>Spermatophyta</taxon>
        <taxon>Magnoliopsida</taxon>
        <taxon>eudicotyledons</taxon>
        <taxon>Gunneridae</taxon>
        <taxon>Pentapetalae</taxon>
        <taxon>asterids</taxon>
        <taxon>lamiids</taxon>
        <taxon>Gentianales</taxon>
        <taxon>Rubiaceae</taxon>
        <taxon>Ixoroideae</taxon>
        <taxon>Gardenieae complex</taxon>
        <taxon>Bertiereae - Coffeeae clade</taxon>
        <taxon>Coffeeae</taxon>
        <taxon>Coffea</taxon>
    </lineage>
</organism>